<dbReference type="InterPro" id="IPR013094">
    <property type="entry name" value="AB_hydrolase_3"/>
</dbReference>
<name>A0A1T4JMQ1_9HYPH</name>
<accession>A0A1T4JMQ1</accession>
<dbReference type="STRING" id="225324.SAMN02745126_00193"/>
<dbReference type="GO" id="GO:0016787">
    <property type="term" value="F:hydrolase activity"/>
    <property type="evidence" value="ECO:0007669"/>
    <property type="project" value="UniProtKB-KW"/>
</dbReference>
<reference evidence="5" key="1">
    <citation type="submission" date="2017-02" db="EMBL/GenBank/DDBJ databases">
        <authorList>
            <person name="Varghese N."/>
            <person name="Submissions S."/>
        </authorList>
    </citation>
    <scope>NUCLEOTIDE SEQUENCE [LARGE SCALE GENOMIC DNA]</scope>
    <source>
        <strain evidence="5">ATCC 27094</strain>
    </source>
</reference>
<protein>
    <submittedName>
        <fullName evidence="4">Acetyl esterase</fullName>
    </submittedName>
</protein>
<dbReference type="InterPro" id="IPR050300">
    <property type="entry name" value="GDXG_lipolytic_enzyme"/>
</dbReference>
<dbReference type="Proteomes" id="UP000190092">
    <property type="component" value="Unassembled WGS sequence"/>
</dbReference>
<proteinExistence type="inferred from homology"/>
<comment type="similarity">
    <text evidence="1">Belongs to the 'GDXG' lipolytic enzyme family.</text>
</comment>
<feature type="domain" description="Alpha/beta hydrolase fold-3" evidence="3">
    <location>
        <begin position="76"/>
        <end position="283"/>
    </location>
</feature>
<evidence type="ECO:0000313" key="4">
    <source>
        <dbReference type="EMBL" id="SJZ31452.1"/>
    </source>
</evidence>
<dbReference type="Gene3D" id="3.40.50.1820">
    <property type="entry name" value="alpha/beta hydrolase"/>
    <property type="match status" value="1"/>
</dbReference>
<dbReference type="InterPro" id="IPR029058">
    <property type="entry name" value="AB_hydrolase_fold"/>
</dbReference>
<keyword evidence="5" id="KW-1185">Reference proteome</keyword>
<keyword evidence="2" id="KW-0378">Hydrolase</keyword>
<sequence>MPLDPQIQALLDKGTGVPATHTLPVDVARAQYEARIALMAPPAAVADVCERMIDGPGGPLRLRIYKPLGAGPFPLLVFFHGSGFVLCSLDTHDGMCRNLCAGAACVVVSVDYRLAPEHKFPAGIEDCLHAVRWAAAHASELGADPTRVAVAGDSAGGNMAAVAALRLRDEGGPALCAQLLLYPVTDYHTPGTPSYEENAEGYGLSRDTMKWFWEHYLSDPAQGAHPHASPLRARDLAGLPSALVITAEYDPLRDEGELYAQKLRAGGVRTALSRYDGVNHGFMFWVGVVDKAGVAMKETCAWLRGALAAPHHS</sequence>
<gene>
    <name evidence="4" type="ORF">SAMN02745126_00193</name>
</gene>
<dbReference type="AlphaFoldDB" id="A0A1T4JMQ1"/>
<dbReference type="SUPFAM" id="SSF53474">
    <property type="entry name" value="alpha/beta-Hydrolases"/>
    <property type="match status" value="1"/>
</dbReference>
<evidence type="ECO:0000256" key="1">
    <source>
        <dbReference type="ARBA" id="ARBA00010515"/>
    </source>
</evidence>
<dbReference type="Pfam" id="PF07859">
    <property type="entry name" value="Abhydrolase_3"/>
    <property type="match status" value="1"/>
</dbReference>
<dbReference type="PANTHER" id="PTHR48081:SF8">
    <property type="entry name" value="ALPHA_BETA HYDROLASE FOLD-3 DOMAIN-CONTAINING PROTEIN-RELATED"/>
    <property type="match status" value="1"/>
</dbReference>
<dbReference type="EMBL" id="FUWJ01000001">
    <property type="protein sequence ID" value="SJZ31452.1"/>
    <property type="molecule type" value="Genomic_DNA"/>
</dbReference>
<dbReference type="OrthoDB" id="9806180at2"/>
<evidence type="ECO:0000313" key="5">
    <source>
        <dbReference type="Proteomes" id="UP000190092"/>
    </source>
</evidence>
<dbReference type="PANTHER" id="PTHR48081">
    <property type="entry name" value="AB HYDROLASE SUPERFAMILY PROTEIN C4A8.06C"/>
    <property type="match status" value="1"/>
</dbReference>
<dbReference type="FunFam" id="3.40.50.1820:FF:000089">
    <property type="entry name" value="Alpha/beta hydrolase"/>
    <property type="match status" value="1"/>
</dbReference>
<evidence type="ECO:0000259" key="3">
    <source>
        <dbReference type="Pfam" id="PF07859"/>
    </source>
</evidence>
<dbReference type="RefSeq" id="WP_085931968.1">
    <property type="nucleotide sequence ID" value="NZ_FUWJ01000001.1"/>
</dbReference>
<evidence type="ECO:0000256" key="2">
    <source>
        <dbReference type="ARBA" id="ARBA00022801"/>
    </source>
</evidence>
<organism evidence="4 5">
    <name type="scientific">Enhydrobacter aerosaccus</name>
    <dbReference type="NCBI Taxonomy" id="225324"/>
    <lineage>
        <taxon>Bacteria</taxon>
        <taxon>Pseudomonadati</taxon>
        <taxon>Pseudomonadota</taxon>
        <taxon>Alphaproteobacteria</taxon>
        <taxon>Hyphomicrobiales</taxon>
        <taxon>Enhydrobacter</taxon>
    </lineage>
</organism>